<dbReference type="GO" id="GO:0032233">
    <property type="term" value="P:positive regulation of actin filament bundle assembly"/>
    <property type="evidence" value="ECO:0007669"/>
    <property type="project" value="TreeGrafter"/>
</dbReference>
<feature type="compositionally biased region" description="Pro residues" evidence="5">
    <location>
        <begin position="836"/>
        <end position="849"/>
    </location>
</feature>
<feature type="compositionally biased region" description="Polar residues" evidence="5">
    <location>
        <begin position="122"/>
        <end position="142"/>
    </location>
</feature>
<feature type="compositionally biased region" description="Low complexity" evidence="5">
    <location>
        <begin position="143"/>
        <end position="160"/>
    </location>
</feature>
<accession>A0AAY5K071</accession>
<evidence type="ECO:0008006" key="8">
    <source>
        <dbReference type="Google" id="ProtNLM"/>
    </source>
</evidence>
<evidence type="ECO:0000313" key="6">
    <source>
        <dbReference type="Ensembl" id="ENSELUP00000082181.1"/>
    </source>
</evidence>
<evidence type="ECO:0000256" key="3">
    <source>
        <dbReference type="ARBA" id="ARBA00022553"/>
    </source>
</evidence>
<feature type="region of interest" description="Disordered" evidence="5">
    <location>
        <begin position="78"/>
        <end position="254"/>
    </location>
</feature>
<organism evidence="6 7">
    <name type="scientific">Esox lucius</name>
    <name type="common">Northern pike</name>
    <dbReference type="NCBI Taxonomy" id="8010"/>
    <lineage>
        <taxon>Eukaryota</taxon>
        <taxon>Metazoa</taxon>
        <taxon>Chordata</taxon>
        <taxon>Craniata</taxon>
        <taxon>Vertebrata</taxon>
        <taxon>Euteleostomi</taxon>
        <taxon>Actinopterygii</taxon>
        <taxon>Neopterygii</taxon>
        <taxon>Teleostei</taxon>
        <taxon>Protacanthopterygii</taxon>
        <taxon>Esociformes</taxon>
        <taxon>Esocidae</taxon>
        <taxon>Esox</taxon>
    </lineage>
</organism>
<feature type="compositionally biased region" description="Polar residues" evidence="5">
    <location>
        <begin position="639"/>
        <end position="661"/>
    </location>
</feature>
<feature type="compositionally biased region" description="Basic and acidic residues" evidence="5">
    <location>
        <begin position="95"/>
        <end position="104"/>
    </location>
</feature>
<keyword evidence="3" id="KW-0597">Phosphoprotein</keyword>
<dbReference type="PANTHER" id="PTHR24217">
    <property type="entry name" value="PUTATIVE-RELATED"/>
    <property type="match status" value="1"/>
</dbReference>
<evidence type="ECO:0000256" key="5">
    <source>
        <dbReference type="SAM" id="MobiDB-lite"/>
    </source>
</evidence>
<dbReference type="Ensembl" id="ENSELUT00000108629.1">
    <property type="protein sequence ID" value="ENSELUP00000082181.1"/>
    <property type="gene ID" value="ENSELUG00000041941.1"/>
</dbReference>
<dbReference type="PANTHER" id="PTHR24217:SF9">
    <property type="entry name" value="SYNAPTOPODIN-2"/>
    <property type="match status" value="1"/>
</dbReference>
<evidence type="ECO:0000256" key="2">
    <source>
        <dbReference type="ARBA" id="ARBA00022490"/>
    </source>
</evidence>
<gene>
    <name evidence="6" type="primary">SYNPO2</name>
</gene>
<reference evidence="6" key="3">
    <citation type="submission" date="2025-09" db="UniProtKB">
        <authorList>
            <consortium name="Ensembl"/>
        </authorList>
    </citation>
    <scope>IDENTIFICATION</scope>
</reference>
<dbReference type="GO" id="GO:0005634">
    <property type="term" value="C:nucleus"/>
    <property type="evidence" value="ECO:0007669"/>
    <property type="project" value="TreeGrafter"/>
</dbReference>
<dbReference type="InterPro" id="IPR051976">
    <property type="entry name" value="Synaptopodin_domain"/>
</dbReference>
<sequence>MEPEAENQESSVIDAWSGSESRHSSDELYLSESMDGSYYEERTTDTVPIDSWSSHITHVDYPHSVDHPDLYAQRVMVKHQTPPSNSSPEQTSAVRELRPCRSEEIDNLSQEPGNVYPGESMESYTSTHLPSLSKSPQGPDPNSGQISRQRSTSSSSIGQGEMTQAPTHEKPSGNDRRLGFGTEARGNGCVESPEEGGHSEAPPAYVSFGISEQGAEQAEWDSASERDIPSPSRHRARRTRPSHNESQSERQVKEAKSKCKRIALLLTDAPNPRNRGVLMFKKRRQRVKKYTLISYGTGQQQFDNKSDEEVISEDGQTARFPYAASDYSELQEDYSVNVKNRDVNLNWDNLGIPTISQHLKEMDQLPETKGKGVAMFAQRRQRMDEIALEQEEMKRKGLPAEGMVEPVDAETYKSYVQSNQIQSSEGPDHMDQHLRYQENHQQEMQEYAEMINNLPNHQANAISKPLVPNRTAKPFLGFQNRGPVPYSPLSGVTSTVRHHELKFKVPVPIHTVPQVWSPTGDIIASRDERISVPAIKTGILPDSKRRGANRTVMGSAQQSNTYIQNKGERKSYIESGEEEDYFSLGAEACNFMQPRTIKHKNPPPVAPKPNINLACPPWLKESSSNAQFHPAKTRPQPPINTWTPANTTSASQLKPTMNSWSPQPPRSPVSIQALNPTYTATHQPTGHVSLSGDGPTLKGRGAELFAKRQTRMEKFVVDAETVQANKAKSSSPTVSLPGTWRYSPNVRAPPPLSYNPLHAHFYPPTAAKQPPSTSPKPKPKTKAQAKVPLPKHLDSLDVMKHHPYQLDSSLFTYNEATEAEACSPQPKRSPILTPELYPPSSPRPAPIVNPKPAPVTTPYSTHDLPSANQQTKPIAPAKGTIPMAPRPKFSAKKQEGLGRSFSLSLHRPKPSQLSMSHVTTPVFQPSLGRQTSWQEKAVLKPPSPWEAASRSPLGLVDDAFRFQNVSQSIATNVNAAANRRSLPEPPEEWKQKVSLDISSVSGGYYHAPPPTMHTRSMSMTSAPVCGPPFRQAQPLWSGVSTNMGHMGQGPPLYATFPRSAVRR</sequence>
<protein>
    <recommendedName>
        <fullName evidence="8">Synaptopodin 2b</fullName>
    </recommendedName>
</protein>
<dbReference type="GeneTree" id="ENSGT00950000183054"/>
<dbReference type="GO" id="GO:0030018">
    <property type="term" value="C:Z disc"/>
    <property type="evidence" value="ECO:0007669"/>
    <property type="project" value="TreeGrafter"/>
</dbReference>
<feature type="compositionally biased region" description="Basic residues" evidence="5">
    <location>
        <begin position="232"/>
        <end position="241"/>
    </location>
</feature>
<proteinExistence type="inferred from homology"/>
<reference evidence="6" key="2">
    <citation type="submission" date="2025-08" db="UniProtKB">
        <authorList>
            <consortium name="Ensembl"/>
        </authorList>
    </citation>
    <scope>IDENTIFICATION</scope>
</reference>
<feature type="compositionally biased region" description="Basic and acidic residues" evidence="5">
    <location>
        <begin position="167"/>
        <end position="178"/>
    </location>
</feature>
<feature type="region of interest" description="Disordered" evidence="5">
    <location>
        <begin position="1"/>
        <end position="28"/>
    </location>
</feature>
<comment type="similarity">
    <text evidence="4">Belongs to the synaptopodin family.</text>
</comment>
<evidence type="ECO:0000313" key="7">
    <source>
        <dbReference type="Proteomes" id="UP000265140"/>
    </source>
</evidence>
<dbReference type="AlphaFoldDB" id="A0AAY5K071"/>
<evidence type="ECO:0000256" key="1">
    <source>
        <dbReference type="ARBA" id="ARBA00004496"/>
    </source>
</evidence>
<comment type="subcellular location">
    <subcellularLocation>
        <location evidence="1">Cytoplasm</location>
    </subcellularLocation>
</comment>
<keyword evidence="7" id="KW-1185">Reference proteome</keyword>
<keyword evidence="2" id="KW-0963">Cytoplasm</keyword>
<feature type="region of interest" description="Disordered" evidence="5">
    <location>
        <begin position="628"/>
        <end position="666"/>
    </location>
</feature>
<dbReference type="GO" id="GO:0015629">
    <property type="term" value="C:actin cytoskeleton"/>
    <property type="evidence" value="ECO:0007669"/>
    <property type="project" value="TreeGrafter"/>
</dbReference>
<feature type="compositionally biased region" description="Polar residues" evidence="5">
    <location>
        <begin position="81"/>
        <end position="93"/>
    </location>
</feature>
<feature type="compositionally biased region" description="Basic and acidic residues" evidence="5">
    <location>
        <begin position="242"/>
        <end position="254"/>
    </location>
</feature>
<reference evidence="6 7" key="1">
    <citation type="submission" date="2020-02" db="EMBL/GenBank/DDBJ databases">
        <title>Esox lucius (northern pike) genome, fEsoLuc1, primary haplotype.</title>
        <authorList>
            <person name="Myers G."/>
            <person name="Karagic N."/>
            <person name="Meyer A."/>
            <person name="Pippel M."/>
            <person name="Reichard M."/>
            <person name="Winkler S."/>
            <person name="Tracey A."/>
            <person name="Sims Y."/>
            <person name="Howe K."/>
            <person name="Rhie A."/>
            <person name="Formenti G."/>
            <person name="Durbin R."/>
            <person name="Fedrigo O."/>
            <person name="Jarvis E.D."/>
        </authorList>
    </citation>
    <scope>NUCLEOTIDE SEQUENCE [LARGE SCALE GENOMIC DNA]</scope>
</reference>
<feature type="region of interest" description="Disordered" evidence="5">
    <location>
        <begin position="757"/>
        <end position="790"/>
    </location>
</feature>
<evidence type="ECO:0000256" key="4">
    <source>
        <dbReference type="ARBA" id="ARBA00038161"/>
    </source>
</evidence>
<dbReference type="GO" id="GO:0003779">
    <property type="term" value="F:actin binding"/>
    <property type="evidence" value="ECO:0007669"/>
    <property type="project" value="TreeGrafter"/>
</dbReference>
<feature type="region of interest" description="Disordered" evidence="5">
    <location>
        <begin position="862"/>
        <end position="886"/>
    </location>
</feature>
<dbReference type="Proteomes" id="UP000265140">
    <property type="component" value="Chromosome 25"/>
</dbReference>
<name>A0AAY5K071_ESOLU</name>
<feature type="region of interest" description="Disordered" evidence="5">
    <location>
        <begin position="820"/>
        <end position="849"/>
    </location>
</feature>